<evidence type="ECO:0000256" key="1">
    <source>
        <dbReference type="ARBA" id="ARBA00004141"/>
    </source>
</evidence>
<dbReference type="AlphaFoldDB" id="A0A3D8IRA9"/>
<protein>
    <submittedName>
        <fullName evidence="6">GTP-binding protein</fullName>
    </submittedName>
</protein>
<keyword evidence="3" id="KW-1133">Transmembrane helix</keyword>
<dbReference type="InterPro" id="IPR027417">
    <property type="entry name" value="P-loop_NTPase"/>
</dbReference>
<keyword evidence="7" id="KW-1185">Reference proteome</keyword>
<dbReference type="GO" id="GO:0005525">
    <property type="term" value="F:GTP binding"/>
    <property type="evidence" value="ECO:0007669"/>
    <property type="project" value="InterPro"/>
</dbReference>
<evidence type="ECO:0000313" key="6">
    <source>
        <dbReference type="EMBL" id="RDU67456.1"/>
    </source>
</evidence>
<gene>
    <name evidence="6" type="ORF">CQA53_00025</name>
</gene>
<accession>A0A3D8IRA9</accession>
<sequence>MANQQEFSVNMGDVMKKAYGEMKKDKNENLNVLILGKTGIGKTTLIRAIFGDNVPEGLVTGSGKPITQEIKSYKVSDDFTLYDSKGLEVKDYAAIKDDIERFLQQKSREDVDKQIHIAWLCIAESGRRIEVADKEIWNLLQKYQIPSLVAITKAERDKDEHGEKFSDIVKRTLQVNDDRMERVRALSIEDDDGERKPLMGINEIIQKSYKILPEARKLAFARKQTYDNALRKEAAKKQAQTIINRYSVAAGAVAATPIPFADFAILLPTQCAMIIHISNIYGLDISLESAKKVIPAFVAVAGVGFAAKVAVGSVLKFVPFIGTLTGGAINATVAGTTTKAMGELYIAYLDDNFDNLQEAFNNITAEALKSIQSRIG</sequence>
<dbReference type="EMBL" id="NXLQ01000001">
    <property type="protein sequence ID" value="RDU67456.1"/>
    <property type="molecule type" value="Genomic_DNA"/>
</dbReference>
<dbReference type="InterPro" id="IPR021147">
    <property type="entry name" value="DUF697"/>
</dbReference>
<keyword evidence="4" id="KW-0472">Membrane</keyword>
<keyword evidence="2" id="KW-0812">Transmembrane</keyword>
<dbReference type="RefSeq" id="WP_115541984.1">
    <property type="nucleotide sequence ID" value="NZ_NXLQ01000001.1"/>
</dbReference>
<dbReference type="InterPro" id="IPR006073">
    <property type="entry name" value="GTP-bd"/>
</dbReference>
<feature type="domain" description="G" evidence="5">
    <location>
        <begin position="32"/>
        <end position="153"/>
    </location>
</feature>
<reference evidence="6 7" key="1">
    <citation type="submission" date="2018-04" db="EMBL/GenBank/DDBJ databases">
        <title>Novel Campyloabacter and Helicobacter Species and Strains.</title>
        <authorList>
            <person name="Mannion A.J."/>
            <person name="Shen Z."/>
            <person name="Fox J.G."/>
        </authorList>
    </citation>
    <scope>NUCLEOTIDE SEQUENCE [LARGE SCALE GENOMIC DNA]</scope>
    <source>
        <strain evidence="6 7">MIT 17-337</strain>
    </source>
</reference>
<dbReference type="Pfam" id="PF05128">
    <property type="entry name" value="DUF697"/>
    <property type="match status" value="1"/>
</dbReference>
<organism evidence="6 7">
    <name type="scientific">Helicobacter didelphidarum</name>
    <dbReference type="NCBI Taxonomy" id="2040648"/>
    <lineage>
        <taxon>Bacteria</taxon>
        <taxon>Pseudomonadati</taxon>
        <taxon>Campylobacterota</taxon>
        <taxon>Epsilonproteobacteria</taxon>
        <taxon>Campylobacterales</taxon>
        <taxon>Helicobacteraceae</taxon>
        <taxon>Helicobacter</taxon>
    </lineage>
</organism>
<dbReference type="Gene3D" id="3.40.50.300">
    <property type="entry name" value="P-loop containing nucleotide triphosphate hydrolases"/>
    <property type="match status" value="1"/>
</dbReference>
<dbReference type="Proteomes" id="UP000256379">
    <property type="component" value="Unassembled WGS sequence"/>
</dbReference>
<dbReference type="CDD" id="cd00882">
    <property type="entry name" value="Ras_like_GTPase"/>
    <property type="match status" value="1"/>
</dbReference>
<dbReference type="SUPFAM" id="SSF52540">
    <property type="entry name" value="P-loop containing nucleoside triphosphate hydrolases"/>
    <property type="match status" value="1"/>
</dbReference>
<comment type="caution">
    <text evidence="6">The sequence shown here is derived from an EMBL/GenBank/DDBJ whole genome shotgun (WGS) entry which is preliminary data.</text>
</comment>
<dbReference type="GO" id="GO:0016020">
    <property type="term" value="C:membrane"/>
    <property type="evidence" value="ECO:0007669"/>
    <property type="project" value="UniProtKB-SubCell"/>
</dbReference>
<evidence type="ECO:0000256" key="2">
    <source>
        <dbReference type="ARBA" id="ARBA00022692"/>
    </source>
</evidence>
<evidence type="ECO:0000313" key="7">
    <source>
        <dbReference type="Proteomes" id="UP000256379"/>
    </source>
</evidence>
<evidence type="ECO:0000256" key="4">
    <source>
        <dbReference type="ARBA" id="ARBA00023136"/>
    </source>
</evidence>
<dbReference type="OrthoDB" id="9255830at2"/>
<evidence type="ECO:0000259" key="5">
    <source>
        <dbReference type="Pfam" id="PF01926"/>
    </source>
</evidence>
<proteinExistence type="predicted"/>
<name>A0A3D8IRA9_9HELI</name>
<evidence type="ECO:0000256" key="3">
    <source>
        <dbReference type="ARBA" id="ARBA00022989"/>
    </source>
</evidence>
<dbReference type="Pfam" id="PF01926">
    <property type="entry name" value="MMR_HSR1"/>
    <property type="match status" value="1"/>
</dbReference>
<comment type="subcellular location">
    <subcellularLocation>
        <location evidence="1">Membrane</location>
        <topology evidence="1">Multi-pass membrane protein</topology>
    </subcellularLocation>
</comment>